<evidence type="ECO:0000313" key="3">
    <source>
        <dbReference type="Proteomes" id="UP000030748"/>
    </source>
</evidence>
<dbReference type="PROSITE" id="PS50181">
    <property type="entry name" value="FBOX"/>
    <property type="match status" value="1"/>
</dbReference>
<accession>A0A022RNU9</accession>
<evidence type="ECO:0000313" key="2">
    <source>
        <dbReference type="EMBL" id="EYU40610.1"/>
    </source>
</evidence>
<name>A0A022RNU9_ERYGU</name>
<dbReference type="Pfam" id="PF00646">
    <property type="entry name" value="F-box"/>
    <property type="match status" value="1"/>
</dbReference>
<dbReference type="Gene3D" id="1.20.1280.50">
    <property type="match status" value="1"/>
</dbReference>
<dbReference type="InterPro" id="IPR001810">
    <property type="entry name" value="F-box_dom"/>
</dbReference>
<dbReference type="EMBL" id="KI630394">
    <property type="protein sequence ID" value="EYU40610.1"/>
    <property type="molecule type" value="Genomic_DNA"/>
</dbReference>
<gene>
    <name evidence="2" type="ORF">MIMGU_mgv1a026638mg</name>
</gene>
<sequence>MVNLPFDMVEIILSKLSIESLVRFKSVCKSWNNLISDPTFVRNDQTQRSKEPNSEKLFLLKNLLIEMEAPYYRDHALCFCDGLLLLEGSYKRVTLWNPSTRTSISLTIPYDKFDLCHGLCRDPITDDFKVVILSKKHYAVYSSALGTMIPDTFVILARRESTQIMYFDPRDDKFKFLHKPDNINSDEDKTYYSIRSSLDDKRPIFLFESRGRLCMYCNFIDKTRIRIWRKGKGIDNHSWKKLMTITNVETSIKSFVPQCFVGNKLVIRIRGKKYRNKDDRLVVYNTCKKRFKEFKKTKPVFGIGLVPYIETLYFPIENTESGRKRKRE</sequence>
<dbReference type="CDD" id="cd22157">
    <property type="entry name" value="F-box_AtFBW1-like"/>
    <property type="match status" value="1"/>
</dbReference>
<dbReference type="STRING" id="4155.A0A022RNU9"/>
<reference evidence="2 3" key="1">
    <citation type="journal article" date="2013" name="Proc. Natl. Acad. Sci. U.S.A.">
        <title>Fine-scale variation in meiotic recombination in Mimulus inferred from population shotgun sequencing.</title>
        <authorList>
            <person name="Hellsten U."/>
            <person name="Wright K.M."/>
            <person name="Jenkins J."/>
            <person name="Shu S."/>
            <person name="Yuan Y."/>
            <person name="Wessler S.R."/>
            <person name="Schmutz J."/>
            <person name="Willis J.H."/>
            <person name="Rokhsar D.S."/>
        </authorList>
    </citation>
    <scope>NUCLEOTIDE SEQUENCE [LARGE SCALE GENOMIC DNA]</scope>
    <source>
        <strain evidence="3">cv. DUN x IM62</strain>
    </source>
</reference>
<dbReference type="InterPro" id="IPR036047">
    <property type="entry name" value="F-box-like_dom_sf"/>
</dbReference>
<evidence type="ECO:0000259" key="1">
    <source>
        <dbReference type="PROSITE" id="PS50181"/>
    </source>
</evidence>
<dbReference type="SMART" id="SM00256">
    <property type="entry name" value="FBOX"/>
    <property type="match status" value="1"/>
</dbReference>
<dbReference type="InterPro" id="IPR050796">
    <property type="entry name" value="SCF_F-box_component"/>
</dbReference>
<feature type="domain" description="F-box" evidence="1">
    <location>
        <begin position="1"/>
        <end position="44"/>
    </location>
</feature>
<keyword evidence="3" id="KW-1185">Reference proteome</keyword>
<dbReference type="PANTHER" id="PTHR31672:SF13">
    <property type="entry name" value="F-BOX PROTEIN CPR30-LIKE"/>
    <property type="match status" value="1"/>
</dbReference>
<organism evidence="2 3">
    <name type="scientific">Erythranthe guttata</name>
    <name type="common">Yellow monkey flower</name>
    <name type="synonym">Mimulus guttatus</name>
    <dbReference type="NCBI Taxonomy" id="4155"/>
    <lineage>
        <taxon>Eukaryota</taxon>
        <taxon>Viridiplantae</taxon>
        <taxon>Streptophyta</taxon>
        <taxon>Embryophyta</taxon>
        <taxon>Tracheophyta</taxon>
        <taxon>Spermatophyta</taxon>
        <taxon>Magnoliopsida</taxon>
        <taxon>eudicotyledons</taxon>
        <taxon>Gunneridae</taxon>
        <taxon>Pentapetalae</taxon>
        <taxon>asterids</taxon>
        <taxon>lamiids</taxon>
        <taxon>Lamiales</taxon>
        <taxon>Phrymaceae</taxon>
        <taxon>Erythranthe</taxon>
    </lineage>
</organism>
<dbReference type="Proteomes" id="UP000030748">
    <property type="component" value="Unassembled WGS sequence"/>
</dbReference>
<dbReference type="AlphaFoldDB" id="A0A022RNU9"/>
<dbReference type="PANTHER" id="PTHR31672">
    <property type="entry name" value="BNACNNG10540D PROTEIN"/>
    <property type="match status" value="1"/>
</dbReference>
<protein>
    <recommendedName>
        <fullName evidence="1">F-box domain-containing protein</fullName>
    </recommendedName>
</protein>
<dbReference type="SUPFAM" id="SSF81383">
    <property type="entry name" value="F-box domain"/>
    <property type="match status" value="1"/>
</dbReference>
<proteinExistence type="predicted"/>